<reference evidence="2 3" key="1">
    <citation type="submission" date="2019-06" db="EMBL/GenBank/DDBJ databases">
        <title>Genomic Encyclopedia of Type Strains, Phase IV (KMG-V): Genome sequencing to study the core and pangenomes of soil and plant-associated prokaryotes.</title>
        <authorList>
            <person name="Whitman W."/>
        </authorList>
    </citation>
    <scope>NUCLEOTIDE SEQUENCE [LARGE SCALE GENOMIC DNA]</scope>
    <source>
        <strain evidence="2 3">BR 11650</strain>
    </source>
</reference>
<dbReference type="Proteomes" id="UP000318529">
    <property type="component" value="Unassembled WGS sequence"/>
</dbReference>
<dbReference type="AlphaFoldDB" id="A0A560BSY9"/>
<accession>A0A560BSY9</accession>
<organism evidence="2 3">
    <name type="scientific">Azospirillum brasilense</name>
    <dbReference type="NCBI Taxonomy" id="192"/>
    <lineage>
        <taxon>Bacteria</taxon>
        <taxon>Pseudomonadati</taxon>
        <taxon>Pseudomonadota</taxon>
        <taxon>Alphaproteobacteria</taxon>
        <taxon>Rhodospirillales</taxon>
        <taxon>Azospirillaceae</taxon>
        <taxon>Azospirillum</taxon>
    </lineage>
</organism>
<dbReference type="InterPro" id="IPR006311">
    <property type="entry name" value="TAT_signal"/>
</dbReference>
<dbReference type="PROSITE" id="PS51318">
    <property type="entry name" value="TAT"/>
    <property type="match status" value="1"/>
</dbReference>
<gene>
    <name evidence="2" type="ORF">FBZ83_12356</name>
</gene>
<evidence type="ECO:0000313" key="2">
    <source>
        <dbReference type="EMBL" id="TWA75629.1"/>
    </source>
</evidence>
<keyword evidence="1" id="KW-0732">Signal</keyword>
<dbReference type="EMBL" id="VITH01000023">
    <property type="protein sequence ID" value="TWA75629.1"/>
    <property type="molecule type" value="Genomic_DNA"/>
</dbReference>
<proteinExistence type="predicted"/>
<dbReference type="RefSeq" id="WP_145690389.1">
    <property type="nucleotide sequence ID" value="NZ_VITH01000023.1"/>
</dbReference>
<evidence type="ECO:0008006" key="4">
    <source>
        <dbReference type="Google" id="ProtNLM"/>
    </source>
</evidence>
<feature type="signal peptide" evidence="1">
    <location>
        <begin position="1"/>
        <end position="28"/>
    </location>
</feature>
<evidence type="ECO:0000313" key="3">
    <source>
        <dbReference type="Proteomes" id="UP000318529"/>
    </source>
</evidence>
<evidence type="ECO:0000256" key="1">
    <source>
        <dbReference type="SAM" id="SignalP"/>
    </source>
</evidence>
<feature type="chain" id="PRO_5021903606" description="Twin-arginine translocation signal domain-containing protein" evidence="1">
    <location>
        <begin position="29"/>
        <end position="176"/>
    </location>
</feature>
<protein>
    <recommendedName>
        <fullName evidence="4">Twin-arginine translocation signal domain-containing protein</fullName>
    </recommendedName>
</protein>
<name>A0A560BSY9_AZOBR</name>
<comment type="caution">
    <text evidence="2">The sequence shown here is derived from an EMBL/GenBank/DDBJ whole genome shotgun (WGS) entry which is preliminary data.</text>
</comment>
<sequence>MTSMNLSRRSILAGASAVALAAPGPADAADPFGAAIASLEGRAPAAGPDPAIAVCARWVKAWRDVSEAADRSGDRMGQLRAAGFTDEAISEDPEYRVLDASFSRLEREEDDLRNEVPTTPATTLHGVIAKLSAWRMEEEHYGTGGDERFVQSALSDLRRLVHGDAGPAADEGRAAA</sequence>